<keyword evidence="3" id="KW-0106">Calcium</keyword>
<dbReference type="InterPro" id="IPR038081">
    <property type="entry name" value="CalX-like_sf"/>
</dbReference>
<evidence type="ECO:0000313" key="6">
    <source>
        <dbReference type="EMBL" id="EAP86859.1"/>
    </source>
</evidence>
<dbReference type="eggNOG" id="COG3391">
    <property type="taxonomic scope" value="Bacteria"/>
</dbReference>
<keyword evidence="2" id="KW-0677">Repeat</keyword>
<dbReference type="Pfam" id="PF16819">
    <property type="entry name" value="DUF5074"/>
    <property type="match status" value="1"/>
</dbReference>
<accession>A3UAM3</accession>
<dbReference type="KEGG" id="cat:CA2559_12503"/>
<dbReference type="SUPFAM" id="SSF141072">
    <property type="entry name" value="CalX-like"/>
    <property type="match status" value="1"/>
</dbReference>
<dbReference type="Pfam" id="PF03160">
    <property type="entry name" value="Calx-beta"/>
    <property type="match status" value="1"/>
</dbReference>
<dbReference type="PROSITE" id="PS51257">
    <property type="entry name" value="PROKAR_LIPOPROTEIN"/>
    <property type="match status" value="1"/>
</dbReference>
<dbReference type="InterPro" id="IPR011044">
    <property type="entry name" value="Quino_amine_DH_bsu"/>
</dbReference>
<keyword evidence="7" id="KW-1185">Reference proteome</keyword>
<protein>
    <submittedName>
        <fullName evidence="6">Putative surface layer protein</fullName>
    </submittedName>
</protein>
<organism evidence="6 7">
    <name type="scientific">Croceibacter atlanticus (strain ATCC BAA-628 / JCM 21780 / CIP 108009 / IAM 15332 / KCTC 12090 / HTCC2559)</name>
    <dbReference type="NCBI Taxonomy" id="216432"/>
    <lineage>
        <taxon>Bacteria</taxon>
        <taxon>Pseudomonadati</taxon>
        <taxon>Bacteroidota</taxon>
        <taxon>Flavobacteriia</taxon>
        <taxon>Flavobacteriales</taxon>
        <taxon>Flavobacteriaceae</taxon>
        <taxon>Croceibacter</taxon>
    </lineage>
</organism>
<feature type="chain" id="PRO_5002660650" evidence="4">
    <location>
        <begin position="21"/>
        <end position="465"/>
    </location>
</feature>
<evidence type="ECO:0000256" key="3">
    <source>
        <dbReference type="ARBA" id="ARBA00022837"/>
    </source>
</evidence>
<proteinExistence type="predicted"/>
<dbReference type="InterPro" id="IPR051200">
    <property type="entry name" value="Host-pathogen_enzymatic-act"/>
</dbReference>
<dbReference type="PANTHER" id="PTHR47197:SF3">
    <property type="entry name" value="DIHYDRO-HEME D1 DEHYDROGENASE"/>
    <property type="match status" value="1"/>
</dbReference>
<dbReference type="Gene3D" id="2.60.40.2030">
    <property type="match status" value="1"/>
</dbReference>
<evidence type="ECO:0000256" key="2">
    <source>
        <dbReference type="ARBA" id="ARBA00022737"/>
    </source>
</evidence>
<feature type="signal peptide" evidence="4">
    <location>
        <begin position="1"/>
        <end position="20"/>
    </location>
</feature>
<dbReference type="Proteomes" id="UP000002297">
    <property type="component" value="Chromosome"/>
</dbReference>
<evidence type="ECO:0000256" key="4">
    <source>
        <dbReference type="SAM" id="SignalP"/>
    </source>
</evidence>
<dbReference type="STRING" id="216432.CA2559_12503"/>
<gene>
    <name evidence="6" type="ordered locus">CA2559_12503</name>
</gene>
<dbReference type="GO" id="GO:0007154">
    <property type="term" value="P:cell communication"/>
    <property type="evidence" value="ECO:0007669"/>
    <property type="project" value="InterPro"/>
</dbReference>
<dbReference type="InterPro" id="IPR003644">
    <property type="entry name" value="Calx_beta"/>
</dbReference>
<sequence length="465" mass="49702">MKTLKLLMLLVLTAVFTVSCESDDDGMNTDNSNGSITISANATTVSEDAGELLFTVTTTDAVLVDTTYEIALMGTALETEDYTVNITNFTISEGETTAVITVNIIDDTTVEEAETIEISVISENGESLTNPISETVTITDNDSFAFEAGILISNEGPFGSGFGTVSYIDANFTAVDNDIYQDVNNDNLGNIVQSIGFSETNAYVVANVGNKITVVNRFSFEEITKIETGLMNPRFMITANNKGYVTNWGSGSDATDDYIAVIDLDTNTITTTIPVSEGPEELLFDGTNIYVAHQGGFGVNNEISVISPVTDAVTNTITVGKAPNSLQLDASGNLWVLSSGQFSYQGDEEGGSISVINTSSNTVTTTYTFNQTEHPSYLNIDNSAVYYGLNGNVYKGATSSFTIPTDAELTGLNLYGMVVNDNTLYACDPNDFSSNGSVHIYDLTDNSLTTSFTVGVLPNNVYFNN</sequence>
<dbReference type="GeneID" id="89454215"/>
<dbReference type="RefSeq" id="WP_013188240.1">
    <property type="nucleotide sequence ID" value="NC_014230.1"/>
</dbReference>
<evidence type="ECO:0000256" key="1">
    <source>
        <dbReference type="ARBA" id="ARBA00022729"/>
    </source>
</evidence>
<dbReference type="GO" id="GO:0016020">
    <property type="term" value="C:membrane"/>
    <property type="evidence" value="ECO:0007669"/>
    <property type="project" value="InterPro"/>
</dbReference>
<dbReference type="InterPro" id="IPR015943">
    <property type="entry name" value="WD40/YVTN_repeat-like_dom_sf"/>
</dbReference>
<evidence type="ECO:0000259" key="5">
    <source>
        <dbReference type="Pfam" id="PF03160"/>
    </source>
</evidence>
<evidence type="ECO:0000313" key="7">
    <source>
        <dbReference type="Proteomes" id="UP000002297"/>
    </source>
</evidence>
<name>A3UAM3_CROAH</name>
<dbReference type="InterPro" id="IPR031815">
    <property type="entry name" value="DUF5074"/>
</dbReference>
<dbReference type="AlphaFoldDB" id="A3UAM3"/>
<dbReference type="Gene3D" id="2.130.10.10">
    <property type="entry name" value="YVTN repeat-like/Quinoprotein amine dehydrogenase"/>
    <property type="match status" value="1"/>
</dbReference>
<reference evidence="6 7" key="1">
    <citation type="journal article" date="2010" name="J. Bacteriol.">
        <title>The complete genome sequence of Croceibacter atlanticus HTCC2559T.</title>
        <authorList>
            <person name="Oh H.M."/>
            <person name="Kang I."/>
            <person name="Ferriera S."/>
            <person name="Giovannoni S.J."/>
            <person name="Cho J.C."/>
        </authorList>
    </citation>
    <scope>NUCLEOTIDE SEQUENCE [LARGE SCALE GENOMIC DNA]</scope>
    <source>
        <strain evidence="7">ATCC BAA-628 / HTCC2559 / KCTC 12090</strain>
    </source>
</reference>
<dbReference type="EMBL" id="CP002046">
    <property type="protein sequence ID" value="EAP86859.1"/>
    <property type="molecule type" value="Genomic_DNA"/>
</dbReference>
<dbReference type="HOGENOM" id="CLU_035696_0_0_10"/>
<keyword evidence="1 4" id="KW-0732">Signal</keyword>
<dbReference type="SUPFAM" id="SSF50969">
    <property type="entry name" value="YVTN repeat-like/Quinoprotein amine dehydrogenase"/>
    <property type="match status" value="1"/>
</dbReference>
<dbReference type="PANTHER" id="PTHR47197">
    <property type="entry name" value="PROTEIN NIRF"/>
    <property type="match status" value="1"/>
</dbReference>
<feature type="domain" description="Calx-beta" evidence="5">
    <location>
        <begin position="30"/>
        <end position="142"/>
    </location>
</feature>